<evidence type="ECO:0000313" key="3">
    <source>
        <dbReference type="Proteomes" id="UP000031518"/>
    </source>
</evidence>
<dbReference type="STRING" id="454194.PYK22_02484"/>
<dbReference type="RefSeq" id="WP_041977722.1">
    <property type="nucleotide sequence ID" value="NZ_CBXV010000008.1"/>
</dbReference>
<dbReference type="AlphaFoldDB" id="A0A0B6X1L8"/>
<reference evidence="2 3" key="2">
    <citation type="submission" date="2015-01" db="EMBL/GenBank/DDBJ databases">
        <title>Complete genome sequence of Pyrinomonas methylaliphatogenes type strain K22T.</title>
        <authorList>
            <person name="Lee K.C.Y."/>
            <person name="Power J.F."/>
            <person name="Dunfield P.F."/>
            <person name="Morgan X.C."/>
            <person name="Huttenhower C."/>
            <person name="Stott M.B."/>
        </authorList>
    </citation>
    <scope>NUCLEOTIDE SEQUENCE [LARGE SCALE GENOMIC DNA]</scope>
    <source>
        <strain evidence="2 3">K22</strain>
    </source>
</reference>
<evidence type="ECO:0000313" key="2">
    <source>
        <dbReference type="EMBL" id="CDM66454.1"/>
    </source>
</evidence>
<dbReference type="PIRSF" id="PIRSF004681">
    <property type="entry name" value="UCP004681"/>
    <property type="match status" value="1"/>
</dbReference>
<dbReference type="PANTHER" id="PTHR30615:SF8">
    <property type="entry name" value="UPF0047 PROTEIN C4A8.02C"/>
    <property type="match status" value="1"/>
</dbReference>
<dbReference type="InterPro" id="IPR035917">
    <property type="entry name" value="YjbQ-like_sf"/>
</dbReference>
<dbReference type="NCBIfam" id="TIGR00149">
    <property type="entry name" value="TIGR00149_YjbQ"/>
    <property type="match status" value="1"/>
</dbReference>
<proteinExistence type="inferred from homology"/>
<accession>A0A0B6X1L8</accession>
<organism evidence="2 3">
    <name type="scientific">Pyrinomonas methylaliphatogenes</name>
    <dbReference type="NCBI Taxonomy" id="454194"/>
    <lineage>
        <taxon>Bacteria</taxon>
        <taxon>Pseudomonadati</taxon>
        <taxon>Acidobacteriota</taxon>
        <taxon>Blastocatellia</taxon>
        <taxon>Blastocatellales</taxon>
        <taxon>Pyrinomonadaceae</taxon>
        <taxon>Pyrinomonas</taxon>
    </lineage>
</organism>
<dbReference type="OrthoDB" id="9801725at2"/>
<sequence>MSVQIIRVRSREREQFIDITDEVERRLREAGAREGICYLYVQHTTAGLTINESADPDVARDMLYALRRLAPQHDANYRHGEGNTDAHIKSSLMGTSVSVPFSDGRLLLGRWQGIFLCEFDGPRERQIIMMIR</sequence>
<keyword evidence="3" id="KW-1185">Reference proteome</keyword>
<dbReference type="PANTHER" id="PTHR30615">
    <property type="entry name" value="UNCHARACTERIZED PROTEIN YJBQ-RELATED"/>
    <property type="match status" value="1"/>
</dbReference>
<dbReference type="EMBL" id="CBXV010000008">
    <property type="protein sequence ID" value="CDM66454.1"/>
    <property type="molecule type" value="Genomic_DNA"/>
</dbReference>
<dbReference type="Gene3D" id="2.60.120.460">
    <property type="entry name" value="YjbQ-like"/>
    <property type="match status" value="1"/>
</dbReference>
<gene>
    <name evidence="2" type="ORF">PYK22_02484</name>
</gene>
<dbReference type="SUPFAM" id="SSF111038">
    <property type="entry name" value="YjbQ-like"/>
    <property type="match status" value="1"/>
</dbReference>
<name>A0A0B6X1L8_9BACT</name>
<dbReference type="Proteomes" id="UP000031518">
    <property type="component" value="Unassembled WGS sequence"/>
</dbReference>
<protein>
    <submittedName>
        <fullName evidence="2">Secondary thiamine-phosphate synthase enzyme</fullName>
    </submittedName>
</protein>
<evidence type="ECO:0000256" key="1">
    <source>
        <dbReference type="ARBA" id="ARBA00005534"/>
    </source>
</evidence>
<comment type="similarity">
    <text evidence="1">Belongs to the UPF0047 family.</text>
</comment>
<reference evidence="2 3" key="1">
    <citation type="submission" date="2013-12" db="EMBL/GenBank/DDBJ databases">
        <authorList>
            <person name="Stott M."/>
        </authorList>
    </citation>
    <scope>NUCLEOTIDE SEQUENCE [LARGE SCALE GENOMIC DNA]</scope>
    <source>
        <strain evidence="2 3">K22</strain>
    </source>
</reference>
<dbReference type="Pfam" id="PF01894">
    <property type="entry name" value="YjbQ"/>
    <property type="match status" value="1"/>
</dbReference>
<dbReference type="InterPro" id="IPR001602">
    <property type="entry name" value="UPF0047_YjbQ-like"/>
</dbReference>